<dbReference type="InterPro" id="IPR013783">
    <property type="entry name" value="Ig-like_fold"/>
</dbReference>
<dbReference type="InterPro" id="IPR013162">
    <property type="entry name" value="CD80_C2-set"/>
</dbReference>
<dbReference type="EMBL" id="NCKU01000948">
    <property type="protein sequence ID" value="RWS13560.1"/>
    <property type="molecule type" value="Genomic_DNA"/>
</dbReference>
<dbReference type="InterPro" id="IPR036179">
    <property type="entry name" value="Ig-like_dom_sf"/>
</dbReference>
<evidence type="ECO:0000256" key="1">
    <source>
        <dbReference type="ARBA" id="ARBA00023157"/>
    </source>
</evidence>
<dbReference type="EMBL" id="NCKU01000949">
    <property type="protein sequence ID" value="RWS13559.1"/>
    <property type="molecule type" value="Genomic_DNA"/>
</dbReference>
<comment type="caution">
    <text evidence="4">The sequence shown here is derived from an EMBL/GenBank/DDBJ whole genome shotgun (WGS) entry which is preliminary data.</text>
</comment>
<sequence>MDEKGFRLDKIVGPLDEGSDLTVICEAFGKQSKKSSSLIILFLKLNLHLFSSLSTYGKPSITWWNSDGLLLDDSYLITVQGTSRNEYHLYSLNRSSLMLELICRASNTNITLPSEASIFIDLNLRPLEVKIITPHKSISSGSQASFECQSFGSRPRPLINWWIGSIHMSDVQESISNDGNLTSSTLSFTPSREDNGKHISCRVENPAIENSAIEDEIQLNVHCKFACRYILSHKVKINFLLFALKLNIN</sequence>
<reference evidence="4" key="2">
    <citation type="submission" date="2018-11" db="EMBL/GenBank/DDBJ databases">
        <title>Trombidioid mite genomics.</title>
        <authorList>
            <person name="Dong X."/>
        </authorList>
    </citation>
    <scope>NUCLEOTIDE SEQUENCE</scope>
    <source>
        <strain evidence="4">UoL-WK</strain>
    </source>
</reference>
<dbReference type="STRING" id="1965070.A0A3S3QT24"/>
<evidence type="ECO:0000259" key="2">
    <source>
        <dbReference type="PROSITE" id="PS50835"/>
    </source>
</evidence>
<name>A0A3S3QT24_9ACAR</name>
<protein>
    <submittedName>
        <fullName evidence="4">Nephrin-like protein</fullName>
    </submittedName>
</protein>
<dbReference type="Proteomes" id="UP000285301">
    <property type="component" value="Unassembled WGS sequence"/>
</dbReference>
<dbReference type="PANTHER" id="PTHR23278">
    <property type="entry name" value="SIDESTEP PROTEIN"/>
    <property type="match status" value="1"/>
</dbReference>
<dbReference type="Gene3D" id="2.60.40.10">
    <property type="entry name" value="Immunoglobulins"/>
    <property type="match status" value="1"/>
</dbReference>
<keyword evidence="1" id="KW-1015">Disulfide bond</keyword>
<dbReference type="PANTHER" id="PTHR23278:SF19">
    <property type="entry name" value="OBSCURIN"/>
    <property type="match status" value="1"/>
</dbReference>
<dbReference type="PROSITE" id="PS50835">
    <property type="entry name" value="IG_LIKE"/>
    <property type="match status" value="1"/>
</dbReference>
<evidence type="ECO:0000313" key="3">
    <source>
        <dbReference type="EMBL" id="RWS13559.1"/>
    </source>
</evidence>
<organism evidence="4 5">
    <name type="scientific">Dinothrombium tinctorium</name>
    <dbReference type="NCBI Taxonomy" id="1965070"/>
    <lineage>
        <taxon>Eukaryota</taxon>
        <taxon>Metazoa</taxon>
        <taxon>Ecdysozoa</taxon>
        <taxon>Arthropoda</taxon>
        <taxon>Chelicerata</taxon>
        <taxon>Arachnida</taxon>
        <taxon>Acari</taxon>
        <taxon>Acariformes</taxon>
        <taxon>Trombidiformes</taxon>
        <taxon>Prostigmata</taxon>
        <taxon>Anystina</taxon>
        <taxon>Parasitengona</taxon>
        <taxon>Trombidioidea</taxon>
        <taxon>Trombidiidae</taxon>
        <taxon>Dinothrombium</taxon>
    </lineage>
</organism>
<accession>A0A3S3QT24</accession>
<proteinExistence type="predicted"/>
<gene>
    <name evidence="3" type="ORF">B4U79_08571</name>
    <name evidence="4" type="ORF">B4U79_13551</name>
</gene>
<evidence type="ECO:0000313" key="4">
    <source>
        <dbReference type="EMBL" id="RWS13560.1"/>
    </source>
</evidence>
<dbReference type="AlphaFoldDB" id="A0A3S3QT24"/>
<keyword evidence="5" id="KW-1185">Reference proteome</keyword>
<reference evidence="4 5" key="1">
    <citation type="journal article" date="2018" name="Gigascience">
        <title>Genomes of trombidid mites reveal novel predicted allergens and laterally-transferred genes associated with secondary metabolism.</title>
        <authorList>
            <person name="Dong X."/>
            <person name="Chaisiri K."/>
            <person name="Xia D."/>
            <person name="Armstrong S.D."/>
            <person name="Fang Y."/>
            <person name="Donnelly M.J."/>
            <person name="Kadowaki T."/>
            <person name="McGarry J.W."/>
            <person name="Darby A.C."/>
            <person name="Makepeace B.L."/>
        </authorList>
    </citation>
    <scope>NUCLEOTIDE SEQUENCE [LARGE SCALE GENOMIC DNA]</scope>
    <source>
        <strain evidence="4">UoL-WK</strain>
    </source>
</reference>
<feature type="domain" description="Ig-like" evidence="2">
    <location>
        <begin position="126"/>
        <end position="220"/>
    </location>
</feature>
<dbReference type="SUPFAM" id="SSF48726">
    <property type="entry name" value="Immunoglobulin"/>
    <property type="match status" value="1"/>
</dbReference>
<evidence type="ECO:0000313" key="5">
    <source>
        <dbReference type="Proteomes" id="UP000285301"/>
    </source>
</evidence>
<dbReference type="InterPro" id="IPR007110">
    <property type="entry name" value="Ig-like_dom"/>
</dbReference>
<dbReference type="Pfam" id="PF08205">
    <property type="entry name" value="C2-set_2"/>
    <property type="match status" value="1"/>
</dbReference>
<dbReference type="OrthoDB" id="6421818at2759"/>